<name>A0AAV5KRL7_9ROSI</name>
<dbReference type="EMBL" id="BPVZ01000075">
    <property type="protein sequence ID" value="GKV27289.1"/>
    <property type="molecule type" value="Genomic_DNA"/>
</dbReference>
<feature type="chain" id="PRO_5043349452" evidence="1">
    <location>
        <begin position="17"/>
        <end position="53"/>
    </location>
</feature>
<reference evidence="2 3" key="1">
    <citation type="journal article" date="2021" name="Commun. Biol.">
        <title>The genome of Shorea leprosula (Dipterocarpaceae) highlights the ecological relevance of drought in aseasonal tropical rainforests.</title>
        <authorList>
            <person name="Ng K.K.S."/>
            <person name="Kobayashi M.J."/>
            <person name="Fawcett J.A."/>
            <person name="Hatakeyama M."/>
            <person name="Paape T."/>
            <person name="Ng C.H."/>
            <person name="Ang C.C."/>
            <person name="Tnah L.H."/>
            <person name="Lee C.T."/>
            <person name="Nishiyama T."/>
            <person name="Sese J."/>
            <person name="O'Brien M.J."/>
            <person name="Copetti D."/>
            <person name="Mohd Noor M.I."/>
            <person name="Ong R.C."/>
            <person name="Putra M."/>
            <person name="Sireger I.Z."/>
            <person name="Indrioko S."/>
            <person name="Kosugi Y."/>
            <person name="Izuno A."/>
            <person name="Isagi Y."/>
            <person name="Lee S.L."/>
            <person name="Shimizu K.K."/>
        </authorList>
    </citation>
    <scope>NUCLEOTIDE SEQUENCE [LARGE SCALE GENOMIC DNA]</scope>
    <source>
        <strain evidence="2">214</strain>
    </source>
</reference>
<gene>
    <name evidence="2" type="ORF">SLEP1_g36474</name>
</gene>
<sequence>MVLLLLLACGRLLIEAIFIIESDIVYNDDVICCECIETKCKMILLHNPQCTLT</sequence>
<dbReference type="Proteomes" id="UP001054252">
    <property type="component" value="Unassembled WGS sequence"/>
</dbReference>
<dbReference type="AlphaFoldDB" id="A0AAV5KRL7"/>
<evidence type="ECO:0000313" key="3">
    <source>
        <dbReference type="Proteomes" id="UP001054252"/>
    </source>
</evidence>
<keyword evidence="3" id="KW-1185">Reference proteome</keyword>
<proteinExistence type="predicted"/>
<evidence type="ECO:0000256" key="1">
    <source>
        <dbReference type="SAM" id="SignalP"/>
    </source>
</evidence>
<accession>A0AAV5KRL7</accession>
<protein>
    <submittedName>
        <fullName evidence="2">Uncharacterized protein</fullName>
    </submittedName>
</protein>
<organism evidence="2 3">
    <name type="scientific">Rubroshorea leprosula</name>
    <dbReference type="NCBI Taxonomy" id="152421"/>
    <lineage>
        <taxon>Eukaryota</taxon>
        <taxon>Viridiplantae</taxon>
        <taxon>Streptophyta</taxon>
        <taxon>Embryophyta</taxon>
        <taxon>Tracheophyta</taxon>
        <taxon>Spermatophyta</taxon>
        <taxon>Magnoliopsida</taxon>
        <taxon>eudicotyledons</taxon>
        <taxon>Gunneridae</taxon>
        <taxon>Pentapetalae</taxon>
        <taxon>rosids</taxon>
        <taxon>malvids</taxon>
        <taxon>Malvales</taxon>
        <taxon>Dipterocarpaceae</taxon>
        <taxon>Rubroshorea</taxon>
    </lineage>
</organism>
<keyword evidence="1" id="KW-0732">Signal</keyword>
<evidence type="ECO:0000313" key="2">
    <source>
        <dbReference type="EMBL" id="GKV27289.1"/>
    </source>
</evidence>
<comment type="caution">
    <text evidence="2">The sequence shown here is derived from an EMBL/GenBank/DDBJ whole genome shotgun (WGS) entry which is preliminary data.</text>
</comment>
<feature type="signal peptide" evidence="1">
    <location>
        <begin position="1"/>
        <end position="16"/>
    </location>
</feature>